<dbReference type="PANTHER" id="PTHR38600">
    <property type="entry name" value="TRANSCRIPTIONAL REGULATORY PROTEIN"/>
    <property type="match status" value="1"/>
</dbReference>
<sequence>MMTKRNPKAADGETRRAILDMLKANGPARADHMAVSLGVSSMAVRQHLKTLADQGMVGEQQIASPKGRPAKLWALTAHSNTAFPDGHQELAVSLIDCMRDSFGEEGLARIVAARAEQQKMIYQTRLQNCPPDLESRVNALAAARDAEGYMAATLRDADGTLLLVENHCPICSAASACRALCAKELDVFQSVLGADVIVERTDHILAGARRCAYRIYDRP</sequence>
<dbReference type="InterPro" id="IPR036388">
    <property type="entry name" value="WH-like_DNA-bd_sf"/>
</dbReference>
<dbReference type="CDD" id="cd00090">
    <property type="entry name" value="HTH_ARSR"/>
    <property type="match status" value="1"/>
</dbReference>
<dbReference type="InterPro" id="IPR011991">
    <property type="entry name" value="ArsR-like_HTH"/>
</dbReference>
<dbReference type="SUPFAM" id="SSF46785">
    <property type="entry name" value="Winged helix' DNA-binding domain"/>
    <property type="match status" value="1"/>
</dbReference>
<organism evidence="1 2">
    <name type="scientific">Thalassospira mesophila</name>
    <dbReference type="NCBI Taxonomy" id="1293891"/>
    <lineage>
        <taxon>Bacteria</taxon>
        <taxon>Pseudomonadati</taxon>
        <taxon>Pseudomonadota</taxon>
        <taxon>Alphaproteobacteria</taxon>
        <taxon>Rhodospirillales</taxon>
        <taxon>Thalassospiraceae</taxon>
        <taxon>Thalassospira</taxon>
    </lineage>
</organism>
<protein>
    <submittedName>
        <fullName evidence="1">Uncharacterized protein</fullName>
    </submittedName>
</protein>
<dbReference type="Proteomes" id="UP000193391">
    <property type="component" value="Unassembled WGS sequence"/>
</dbReference>
<gene>
    <name evidence="1" type="ORF">TMES_07070</name>
</gene>
<dbReference type="PANTHER" id="PTHR38600:SF2">
    <property type="entry name" value="SLL0088 PROTEIN"/>
    <property type="match status" value="1"/>
</dbReference>
<comment type="caution">
    <text evidence="1">The sequence shown here is derived from an EMBL/GenBank/DDBJ whole genome shotgun (WGS) entry which is preliminary data.</text>
</comment>
<name>A0A1Y2L3G4_9PROT</name>
<dbReference type="Gene3D" id="1.10.10.10">
    <property type="entry name" value="Winged helix-like DNA-binding domain superfamily/Winged helix DNA-binding domain"/>
    <property type="match status" value="1"/>
</dbReference>
<evidence type="ECO:0000313" key="1">
    <source>
        <dbReference type="EMBL" id="OSQ39717.1"/>
    </source>
</evidence>
<dbReference type="OrthoDB" id="155998at2"/>
<dbReference type="InterPro" id="IPR036390">
    <property type="entry name" value="WH_DNA-bd_sf"/>
</dbReference>
<dbReference type="EMBL" id="JFKA01000002">
    <property type="protein sequence ID" value="OSQ39717.1"/>
    <property type="molecule type" value="Genomic_DNA"/>
</dbReference>
<dbReference type="AlphaFoldDB" id="A0A1Y2L3G4"/>
<accession>A0A1Y2L3G4</accession>
<evidence type="ECO:0000313" key="2">
    <source>
        <dbReference type="Proteomes" id="UP000193391"/>
    </source>
</evidence>
<keyword evidence="2" id="KW-1185">Reference proteome</keyword>
<dbReference type="Pfam" id="PF13412">
    <property type="entry name" value="HTH_24"/>
    <property type="match status" value="1"/>
</dbReference>
<dbReference type="STRING" id="1293891.TMES_07070"/>
<proteinExistence type="predicted"/>
<dbReference type="GO" id="GO:0006355">
    <property type="term" value="P:regulation of DNA-templated transcription"/>
    <property type="evidence" value="ECO:0007669"/>
    <property type="project" value="UniProtKB-ARBA"/>
</dbReference>
<reference evidence="1 2" key="1">
    <citation type="submission" date="2014-03" db="EMBL/GenBank/DDBJ databases">
        <title>The draft genome sequence of Thalassospira mesophila JCM 18969.</title>
        <authorList>
            <person name="Lai Q."/>
            <person name="Shao Z."/>
        </authorList>
    </citation>
    <scope>NUCLEOTIDE SEQUENCE [LARGE SCALE GENOMIC DNA]</scope>
    <source>
        <strain evidence="1 2">JCM 18969</strain>
    </source>
</reference>